<dbReference type="PANTHER" id="PTHR33048">
    <property type="entry name" value="PTH11-LIKE INTEGRAL MEMBRANE PROTEIN (AFU_ORTHOLOGUE AFUA_5G11245)"/>
    <property type="match status" value="1"/>
</dbReference>
<keyword evidence="10" id="KW-1185">Reference proteome</keyword>
<comment type="similarity">
    <text evidence="5">Belongs to the SAT4 family.</text>
</comment>
<gene>
    <name evidence="9" type="ORF">PDIGIT_LOCUS3325</name>
</gene>
<dbReference type="Pfam" id="PF20684">
    <property type="entry name" value="Fung_rhodopsin"/>
    <property type="match status" value="1"/>
</dbReference>
<feature type="region of interest" description="Disordered" evidence="6">
    <location>
        <begin position="408"/>
        <end position="429"/>
    </location>
</feature>
<dbReference type="AlphaFoldDB" id="A0A9W4U8U6"/>
<evidence type="ECO:0000256" key="5">
    <source>
        <dbReference type="ARBA" id="ARBA00038359"/>
    </source>
</evidence>
<evidence type="ECO:0000256" key="7">
    <source>
        <dbReference type="SAM" id="Phobius"/>
    </source>
</evidence>
<feature type="transmembrane region" description="Helical" evidence="7">
    <location>
        <begin position="41"/>
        <end position="61"/>
    </location>
</feature>
<dbReference type="InterPro" id="IPR049326">
    <property type="entry name" value="Rhodopsin_dom_fungi"/>
</dbReference>
<evidence type="ECO:0000259" key="8">
    <source>
        <dbReference type="Pfam" id="PF20684"/>
    </source>
</evidence>
<keyword evidence="4 7" id="KW-0472">Membrane</keyword>
<dbReference type="InterPro" id="IPR052337">
    <property type="entry name" value="SAT4-like"/>
</dbReference>
<feature type="transmembrane region" description="Helical" evidence="7">
    <location>
        <begin position="12"/>
        <end position="29"/>
    </location>
</feature>
<organism evidence="9 10">
    <name type="scientific">Periconia digitata</name>
    <dbReference type="NCBI Taxonomy" id="1303443"/>
    <lineage>
        <taxon>Eukaryota</taxon>
        <taxon>Fungi</taxon>
        <taxon>Dikarya</taxon>
        <taxon>Ascomycota</taxon>
        <taxon>Pezizomycotina</taxon>
        <taxon>Dothideomycetes</taxon>
        <taxon>Pleosporomycetidae</taxon>
        <taxon>Pleosporales</taxon>
        <taxon>Massarineae</taxon>
        <taxon>Periconiaceae</taxon>
        <taxon>Periconia</taxon>
    </lineage>
</organism>
<reference evidence="9" key="1">
    <citation type="submission" date="2023-01" db="EMBL/GenBank/DDBJ databases">
        <authorList>
            <person name="Van Ghelder C."/>
            <person name="Rancurel C."/>
        </authorList>
    </citation>
    <scope>NUCLEOTIDE SEQUENCE</scope>
    <source>
        <strain evidence="9">CNCM I-4278</strain>
    </source>
</reference>
<comment type="subcellular location">
    <subcellularLocation>
        <location evidence="1">Membrane</location>
        <topology evidence="1">Multi-pass membrane protein</topology>
    </subcellularLocation>
</comment>
<evidence type="ECO:0000256" key="6">
    <source>
        <dbReference type="SAM" id="MobiDB-lite"/>
    </source>
</evidence>
<evidence type="ECO:0000313" key="10">
    <source>
        <dbReference type="Proteomes" id="UP001152607"/>
    </source>
</evidence>
<evidence type="ECO:0000256" key="3">
    <source>
        <dbReference type="ARBA" id="ARBA00022989"/>
    </source>
</evidence>
<sequence>MESRQNDVLGVAALFFLLTWITVSLRIYIRGVWLRTWVKDDWYMLAALTAYSLYLIFQIVAAGYGTGRHRGDLQDENARIALLYSYLGEVSYVLSSCLLKISLEVLYLGMAIRRWHIWCIRLLIAGTVLFGIINFFLVVFQCTPVSEFWESHPASDKCIPSAPHQGLTYFLATANALADWTLNILPFFIASSLSLETRIRNLITALLVFAAIASIAGTIRIPYTASLTSGGPDFLFATANLTTWSTVELGIGITAASILTLHPLLQAVLWRLNLTREPYPPSLPCCCRSASPRHPRDASASPFQGDEKGKIGNRRVWYRRDFKCTSTTKTLPTLLPVVQCKASMVIARPLSVARRSWHPRPRSHIPRAMDHSLETGNAEAELSRNFSQRRIWKVVRVSQHSQLQPRQPVLGGRYAGDWGEGGEDEEENAPRLQLDDSIYFSFVRGSILSLRQLIQDVRNSGPSSVVSEVQQVRE</sequence>
<dbReference type="Proteomes" id="UP001152607">
    <property type="component" value="Unassembled WGS sequence"/>
</dbReference>
<dbReference type="PANTHER" id="PTHR33048:SF96">
    <property type="entry name" value="INTEGRAL MEMBRANE PROTEIN"/>
    <property type="match status" value="1"/>
</dbReference>
<evidence type="ECO:0000256" key="1">
    <source>
        <dbReference type="ARBA" id="ARBA00004141"/>
    </source>
</evidence>
<feature type="transmembrane region" description="Helical" evidence="7">
    <location>
        <begin position="202"/>
        <end position="223"/>
    </location>
</feature>
<evidence type="ECO:0000313" key="9">
    <source>
        <dbReference type="EMBL" id="CAI6313927.1"/>
    </source>
</evidence>
<keyword evidence="3 7" id="KW-1133">Transmembrane helix</keyword>
<feature type="transmembrane region" description="Helical" evidence="7">
    <location>
        <begin position="169"/>
        <end position="190"/>
    </location>
</feature>
<dbReference type="EMBL" id="CAOQHR010000002">
    <property type="protein sequence ID" value="CAI6313927.1"/>
    <property type="molecule type" value="Genomic_DNA"/>
</dbReference>
<feature type="transmembrane region" description="Helical" evidence="7">
    <location>
        <begin position="115"/>
        <end position="140"/>
    </location>
</feature>
<protein>
    <recommendedName>
        <fullName evidence="8">Rhodopsin domain-containing protein</fullName>
    </recommendedName>
</protein>
<proteinExistence type="inferred from homology"/>
<dbReference type="OrthoDB" id="3923077at2759"/>
<name>A0A9W4U8U6_9PLEO</name>
<keyword evidence="2 7" id="KW-0812">Transmembrane</keyword>
<accession>A0A9W4U8U6</accession>
<dbReference type="GO" id="GO:0016020">
    <property type="term" value="C:membrane"/>
    <property type="evidence" value="ECO:0007669"/>
    <property type="project" value="UniProtKB-SubCell"/>
</dbReference>
<feature type="domain" description="Rhodopsin" evidence="8">
    <location>
        <begin position="25"/>
        <end position="266"/>
    </location>
</feature>
<evidence type="ECO:0000256" key="2">
    <source>
        <dbReference type="ARBA" id="ARBA00022692"/>
    </source>
</evidence>
<comment type="caution">
    <text evidence="9">The sequence shown here is derived from an EMBL/GenBank/DDBJ whole genome shotgun (WGS) entry which is preliminary data.</text>
</comment>
<feature type="transmembrane region" description="Helical" evidence="7">
    <location>
        <begin position="243"/>
        <end position="265"/>
    </location>
</feature>
<evidence type="ECO:0000256" key="4">
    <source>
        <dbReference type="ARBA" id="ARBA00023136"/>
    </source>
</evidence>